<feature type="coiled-coil region" evidence="5">
    <location>
        <begin position="163"/>
        <end position="190"/>
    </location>
</feature>
<evidence type="ECO:0000256" key="4">
    <source>
        <dbReference type="ARBA" id="ARBA00022729"/>
    </source>
</evidence>
<evidence type="ECO:0000256" key="3">
    <source>
        <dbReference type="ARBA" id="ARBA00022448"/>
    </source>
</evidence>
<dbReference type="InterPro" id="IPR002491">
    <property type="entry name" value="ABC_transptr_periplasmic_BD"/>
</dbReference>
<keyword evidence="3" id="KW-0813">Transport</keyword>
<dbReference type="Proteomes" id="UP001596494">
    <property type="component" value="Unassembled WGS sequence"/>
</dbReference>
<dbReference type="Pfam" id="PF01497">
    <property type="entry name" value="Peripla_BP_2"/>
    <property type="match status" value="1"/>
</dbReference>
<evidence type="ECO:0000256" key="5">
    <source>
        <dbReference type="SAM" id="Coils"/>
    </source>
</evidence>
<dbReference type="EMBL" id="JBHTBY010000010">
    <property type="protein sequence ID" value="MFC7321595.1"/>
    <property type="molecule type" value="Genomic_DNA"/>
</dbReference>
<evidence type="ECO:0000256" key="1">
    <source>
        <dbReference type="ARBA" id="ARBA00004193"/>
    </source>
</evidence>
<reference evidence="8" key="1">
    <citation type="journal article" date="2019" name="Int. J. Syst. Evol. Microbiol.">
        <title>The Global Catalogue of Microorganisms (GCM) 10K type strain sequencing project: providing services to taxonomists for standard genome sequencing and annotation.</title>
        <authorList>
            <consortium name="The Broad Institute Genomics Platform"/>
            <consortium name="The Broad Institute Genome Sequencing Center for Infectious Disease"/>
            <person name="Wu L."/>
            <person name="Ma J."/>
        </authorList>
    </citation>
    <scope>NUCLEOTIDE SEQUENCE [LARGE SCALE GENOMIC DNA]</scope>
    <source>
        <strain evidence="8">CCUG 73951</strain>
    </source>
</reference>
<name>A0ABW2K645_9BACI</name>
<proteinExistence type="inferred from homology"/>
<dbReference type="PROSITE" id="PS50983">
    <property type="entry name" value="FE_B12_PBP"/>
    <property type="match status" value="1"/>
</dbReference>
<dbReference type="CDD" id="cd01140">
    <property type="entry name" value="FatB"/>
    <property type="match status" value="1"/>
</dbReference>
<gene>
    <name evidence="7" type="ORF">ACFQMN_11985</name>
</gene>
<organism evidence="7 8">
    <name type="scientific">Halobacillus campisalis</name>
    <dbReference type="NCBI Taxonomy" id="435909"/>
    <lineage>
        <taxon>Bacteria</taxon>
        <taxon>Bacillati</taxon>
        <taxon>Bacillota</taxon>
        <taxon>Bacilli</taxon>
        <taxon>Bacillales</taxon>
        <taxon>Bacillaceae</taxon>
        <taxon>Halobacillus</taxon>
    </lineage>
</organism>
<evidence type="ECO:0000259" key="6">
    <source>
        <dbReference type="PROSITE" id="PS50983"/>
    </source>
</evidence>
<dbReference type="Gene3D" id="3.40.50.1980">
    <property type="entry name" value="Nitrogenase molybdenum iron protein domain"/>
    <property type="match status" value="2"/>
</dbReference>
<dbReference type="InterPro" id="IPR033870">
    <property type="entry name" value="FatB"/>
</dbReference>
<sequence length="312" mass="34329">MKKWYLILSVLLLSLLLAACGGDTEAESDGAEEKEEKVTIEHELGETEVTKKPENVVVFDFGTVDSLDELGVEIQGVAKDSLPTYLSQYEGDEYENIGSLKEPDFESISQMDPDVIFISGRQSEVYDELSEIAPTIHLGVDTTRYMDSFKENMKTLGEIFEKEDEVESELADIQSDIEGVNEKSESMEGEGLITLANDGKVSAYGEGSRFGLIHDVFGVPAADESIESSTHGQSISFEYISEQNPDYLFVVDRGAVVGGESSAEQVVENEIVQNTTAYKEDQIIYLDPEYWYLSGGGLQSVAAMVAEIEESL</sequence>
<dbReference type="PANTHER" id="PTHR30532:SF28">
    <property type="entry name" value="PETROBACTIN-BINDING PROTEIN YCLQ"/>
    <property type="match status" value="1"/>
</dbReference>
<feature type="domain" description="Fe/B12 periplasmic-binding" evidence="6">
    <location>
        <begin position="55"/>
        <end position="312"/>
    </location>
</feature>
<protein>
    <submittedName>
        <fullName evidence="7">Siderophore ABC transporter substrate-binding protein</fullName>
    </submittedName>
</protein>
<evidence type="ECO:0000313" key="8">
    <source>
        <dbReference type="Proteomes" id="UP001596494"/>
    </source>
</evidence>
<dbReference type="RefSeq" id="WP_289216848.1">
    <property type="nucleotide sequence ID" value="NZ_JAPVRC010000009.1"/>
</dbReference>
<dbReference type="InterPro" id="IPR051313">
    <property type="entry name" value="Bact_iron-sidero_bind"/>
</dbReference>
<keyword evidence="5" id="KW-0175">Coiled coil</keyword>
<dbReference type="SUPFAM" id="SSF53807">
    <property type="entry name" value="Helical backbone' metal receptor"/>
    <property type="match status" value="1"/>
</dbReference>
<keyword evidence="4" id="KW-0732">Signal</keyword>
<evidence type="ECO:0000313" key="7">
    <source>
        <dbReference type="EMBL" id="MFC7321595.1"/>
    </source>
</evidence>
<accession>A0ABW2K645</accession>
<dbReference type="PROSITE" id="PS51257">
    <property type="entry name" value="PROKAR_LIPOPROTEIN"/>
    <property type="match status" value="1"/>
</dbReference>
<comment type="similarity">
    <text evidence="2">Belongs to the bacterial solute-binding protein 8 family.</text>
</comment>
<comment type="subcellular location">
    <subcellularLocation>
        <location evidence="1">Cell membrane</location>
        <topology evidence="1">Lipid-anchor</topology>
    </subcellularLocation>
</comment>
<keyword evidence="8" id="KW-1185">Reference proteome</keyword>
<dbReference type="PANTHER" id="PTHR30532">
    <property type="entry name" value="IRON III DICITRATE-BINDING PERIPLASMIC PROTEIN"/>
    <property type="match status" value="1"/>
</dbReference>
<comment type="caution">
    <text evidence="7">The sequence shown here is derived from an EMBL/GenBank/DDBJ whole genome shotgun (WGS) entry which is preliminary data.</text>
</comment>
<evidence type="ECO:0000256" key="2">
    <source>
        <dbReference type="ARBA" id="ARBA00008814"/>
    </source>
</evidence>